<evidence type="ECO:0008006" key="4">
    <source>
        <dbReference type="Google" id="ProtNLM"/>
    </source>
</evidence>
<feature type="compositionally biased region" description="Low complexity" evidence="1">
    <location>
        <begin position="185"/>
        <end position="194"/>
    </location>
</feature>
<dbReference type="eggNOG" id="ENOG50338S3">
    <property type="taxonomic scope" value="Bacteria"/>
</dbReference>
<dbReference type="EMBL" id="CP002102">
    <property type="protein sequence ID" value="ADL00483.1"/>
    <property type="molecule type" value="Genomic_DNA"/>
</dbReference>
<dbReference type="RefSeq" id="WP_013268586.1">
    <property type="nucleotide sequence ID" value="NC_014375.1"/>
</dbReference>
<dbReference type="InterPro" id="IPR021330">
    <property type="entry name" value="DUF2939"/>
</dbReference>
<dbReference type="Proteomes" id="UP000002696">
    <property type="component" value="Chromosome"/>
</dbReference>
<dbReference type="Pfam" id="PF11159">
    <property type="entry name" value="DUF2939"/>
    <property type="match status" value="1"/>
</dbReference>
<evidence type="ECO:0000256" key="1">
    <source>
        <dbReference type="SAM" id="MobiDB-lite"/>
    </source>
</evidence>
<keyword evidence="3" id="KW-1185">Reference proteome</keyword>
<dbReference type="STRING" id="633149.Bresu_1171"/>
<dbReference type="AlphaFoldDB" id="D9QEZ8"/>
<dbReference type="OrthoDB" id="7171964at2"/>
<sequence length="194" mass="20905">MKNILGRLVLVAIALTVVSFFAAPAVAFFGIRSAAQSDDVAGLQRLVDFDAVRASLRPQLSNRPEAMTPPPSFMNDPIGAFRRQFEDTVAPQGPNPDAYLTPDAIDGLTRGEGRYAALRMPAPGSDATPAPWPRPAYWGVNRARMAVTDEGGSATVFTFERRGPFEWKLVHVGLPDGSTPPTTPTPTTTPETKR</sequence>
<dbReference type="BioCyc" id="BSUB633149:G1GM8-1169-MONOMER"/>
<dbReference type="KEGG" id="bsb:Bresu_1171"/>
<organism evidence="2 3">
    <name type="scientific">Brevundimonas subvibrioides (strain ATCC 15264 / DSM 4735 / LMG 14903 / NBRC 16000 / CB 81)</name>
    <name type="common">Caulobacter subvibrioides</name>
    <dbReference type="NCBI Taxonomy" id="633149"/>
    <lineage>
        <taxon>Bacteria</taxon>
        <taxon>Pseudomonadati</taxon>
        <taxon>Pseudomonadota</taxon>
        <taxon>Alphaproteobacteria</taxon>
        <taxon>Caulobacterales</taxon>
        <taxon>Caulobacteraceae</taxon>
        <taxon>Brevundimonas</taxon>
    </lineage>
</organism>
<feature type="region of interest" description="Disordered" evidence="1">
    <location>
        <begin position="172"/>
        <end position="194"/>
    </location>
</feature>
<dbReference type="HOGENOM" id="CLU_117518_0_0_5"/>
<protein>
    <recommendedName>
        <fullName evidence="4">DUF2939 domain-containing protein</fullName>
    </recommendedName>
</protein>
<reference evidence="3" key="1">
    <citation type="journal article" date="2011" name="J. Bacteriol.">
        <title>Genome sequences of eight morphologically diverse alphaproteobacteria.</title>
        <authorList>
            <consortium name="US DOE Joint Genome Institute"/>
            <person name="Brown P.J."/>
            <person name="Kysela D.T."/>
            <person name="Buechlein A."/>
            <person name="Hemmerich C."/>
            <person name="Brun Y.V."/>
        </authorList>
    </citation>
    <scope>NUCLEOTIDE SEQUENCE [LARGE SCALE GENOMIC DNA]</scope>
    <source>
        <strain evidence="3">ATCC 15264 / DSM 4735 / LMG 14903 / NBRC 16000 / CB 81</strain>
    </source>
</reference>
<accession>D9QEZ8</accession>
<dbReference type="InParanoid" id="D9QEZ8"/>
<gene>
    <name evidence="2" type="ordered locus">Bresu_1171</name>
</gene>
<name>D9QEZ8_BRESC</name>
<evidence type="ECO:0000313" key="2">
    <source>
        <dbReference type="EMBL" id="ADL00483.1"/>
    </source>
</evidence>
<evidence type="ECO:0000313" key="3">
    <source>
        <dbReference type="Proteomes" id="UP000002696"/>
    </source>
</evidence>
<proteinExistence type="predicted"/>